<dbReference type="Pfam" id="PF01779">
    <property type="entry name" value="Ribosomal_L29e"/>
    <property type="match status" value="1"/>
</dbReference>
<evidence type="ECO:0000256" key="3">
    <source>
        <dbReference type="ARBA" id="ARBA00023274"/>
    </source>
</evidence>
<dbReference type="AlphaFoldDB" id="A0A1D2MLG4"/>
<protein>
    <recommendedName>
        <fullName evidence="4">Large ribosomal subunit protein eL29</fullName>
    </recommendedName>
    <alternativeName>
        <fullName evidence="5">60S ribosomal protein L29</fullName>
    </alternativeName>
</protein>
<organism evidence="7 8">
    <name type="scientific">Orchesella cincta</name>
    <name type="common">Springtail</name>
    <name type="synonym">Podura cincta</name>
    <dbReference type="NCBI Taxonomy" id="48709"/>
    <lineage>
        <taxon>Eukaryota</taxon>
        <taxon>Metazoa</taxon>
        <taxon>Ecdysozoa</taxon>
        <taxon>Arthropoda</taxon>
        <taxon>Hexapoda</taxon>
        <taxon>Collembola</taxon>
        <taxon>Entomobryomorpha</taxon>
        <taxon>Entomobryoidea</taxon>
        <taxon>Orchesellidae</taxon>
        <taxon>Orchesellinae</taxon>
        <taxon>Orchesella</taxon>
    </lineage>
</organism>
<feature type="compositionally biased region" description="Low complexity" evidence="6">
    <location>
        <begin position="186"/>
        <end position="201"/>
    </location>
</feature>
<feature type="compositionally biased region" description="Low complexity" evidence="6">
    <location>
        <begin position="212"/>
        <end position="232"/>
    </location>
</feature>
<evidence type="ECO:0000256" key="5">
    <source>
        <dbReference type="ARBA" id="ARBA00035328"/>
    </source>
</evidence>
<dbReference type="PANTHER" id="PTHR12884">
    <property type="entry name" value="60S RIBOSOMAL PROTEIN L29"/>
    <property type="match status" value="1"/>
</dbReference>
<feature type="compositionally biased region" description="Gly residues" evidence="6">
    <location>
        <begin position="85"/>
        <end position="130"/>
    </location>
</feature>
<keyword evidence="2 7" id="KW-0689">Ribosomal protein</keyword>
<evidence type="ECO:0000313" key="8">
    <source>
        <dbReference type="Proteomes" id="UP000094527"/>
    </source>
</evidence>
<sequence length="355" mass="37266">MGNMRDFIFRDRYPNADDIEDPISLLSGPSLKRKKRGIIWNKIQRVKKGIQRVQKKLVSVRNRITQLLKGPETSTERPKYASTAGDGGPKWKGNSGGSTGSSGSGWSGNSGNSGSGGGNSGGGGSAGWGQGQKSESGEWGGTGQKSESTGGNGWGQGQKSESTGNGWGQGQKSESTGNGWGQKNEASGGYSGSTNNNQNNQGGYGNAGKGNGWSRSATSSSSDQDSDTSVNSIITNNAPGGASSSTVVNTPHVSSNTWSSQPQPFNSNTFASSYKRSTGSGVPPVLSEMAKSKNHTNHNQNRKAHRNGIKKPKPTLSTRGVDPKFLKNLKFCRKHNLTATQQQKRAAQRKADGGK</sequence>
<evidence type="ECO:0000256" key="2">
    <source>
        <dbReference type="ARBA" id="ARBA00022980"/>
    </source>
</evidence>
<evidence type="ECO:0000256" key="6">
    <source>
        <dbReference type="SAM" id="MobiDB-lite"/>
    </source>
</evidence>
<dbReference type="EMBL" id="LJIJ01000902">
    <property type="protein sequence ID" value="ODM93860.1"/>
    <property type="molecule type" value="Genomic_DNA"/>
</dbReference>
<evidence type="ECO:0000256" key="1">
    <source>
        <dbReference type="ARBA" id="ARBA00010247"/>
    </source>
</evidence>
<dbReference type="Gene3D" id="6.10.140.1730">
    <property type="match status" value="1"/>
</dbReference>
<name>A0A1D2MLG4_ORCCI</name>
<feature type="region of interest" description="Disordered" evidence="6">
    <location>
        <begin position="336"/>
        <end position="355"/>
    </location>
</feature>
<dbReference type="GO" id="GO:0003735">
    <property type="term" value="F:structural constituent of ribosome"/>
    <property type="evidence" value="ECO:0007669"/>
    <property type="project" value="InterPro"/>
</dbReference>
<dbReference type="STRING" id="48709.A0A1D2MLG4"/>
<feature type="compositionally biased region" description="Polar residues" evidence="6">
    <location>
        <begin position="157"/>
        <end position="177"/>
    </location>
</feature>
<evidence type="ECO:0000313" key="7">
    <source>
        <dbReference type="EMBL" id="ODM93860.1"/>
    </source>
</evidence>
<gene>
    <name evidence="7" type="ORF">Ocin01_12825</name>
</gene>
<feature type="compositionally biased region" description="Basic residues" evidence="6">
    <location>
        <begin position="292"/>
        <end position="313"/>
    </location>
</feature>
<keyword evidence="3" id="KW-0687">Ribonucleoprotein</keyword>
<dbReference type="GO" id="GO:0022625">
    <property type="term" value="C:cytosolic large ribosomal subunit"/>
    <property type="evidence" value="ECO:0007669"/>
    <property type="project" value="TreeGrafter"/>
</dbReference>
<dbReference type="InterPro" id="IPR002673">
    <property type="entry name" value="Ribosomal_eL29"/>
</dbReference>
<dbReference type="PANTHER" id="PTHR12884:SF0">
    <property type="entry name" value="60S RIBOSOMAL PROTEIN L29"/>
    <property type="match status" value="1"/>
</dbReference>
<comment type="caution">
    <text evidence="7">The sequence shown here is derived from an EMBL/GenBank/DDBJ whole genome shotgun (WGS) entry which is preliminary data.</text>
</comment>
<feature type="compositionally biased region" description="Gly residues" evidence="6">
    <location>
        <begin position="202"/>
        <end position="211"/>
    </location>
</feature>
<keyword evidence="8" id="KW-1185">Reference proteome</keyword>
<comment type="similarity">
    <text evidence="1">Belongs to the eukaryotic ribosomal protein eL29 family.</text>
</comment>
<dbReference type="Proteomes" id="UP000094527">
    <property type="component" value="Unassembled WGS sequence"/>
</dbReference>
<proteinExistence type="inferred from homology"/>
<feature type="region of interest" description="Disordered" evidence="6">
    <location>
        <begin position="68"/>
        <end position="322"/>
    </location>
</feature>
<reference evidence="7 8" key="1">
    <citation type="journal article" date="2016" name="Genome Biol. Evol.">
        <title>Gene Family Evolution Reflects Adaptation to Soil Environmental Stressors in the Genome of the Collembolan Orchesella cincta.</title>
        <authorList>
            <person name="Faddeeva-Vakhrusheva A."/>
            <person name="Derks M.F."/>
            <person name="Anvar S.Y."/>
            <person name="Agamennone V."/>
            <person name="Suring W."/>
            <person name="Smit S."/>
            <person name="van Straalen N.M."/>
            <person name="Roelofs D."/>
        </authorList>
    </citation>
    <scope>NUCLEOTIDE SEQUENCE [LARGE SCALE GENOMIC DNA]</scope>
    <source>
        <tissue evidence="7">Mixed pool</tissue>
    </source>
</reference>
<evidence type="ECO:0000256" key="4">
    <source>
        <dbReference type="ARBA" id="ARBA00035222"/>
    </source>
</evidence>
<accession>A0A1D2MLG4</accession>
<dbReference type="OrthoDB" id="996720at2759"/>
<dbReference type="GO" id="GO:0002181">
    <property type="term" value="P:cytoplasmic translation"/>
    <property type="evidence" value="ECO:0007669"/>
    <property type="project" value="TreeGrafter"/>
</dbReference>
<feature type="compositionally biased region" description="Polar residues" evidence="6">
    <location>
        <begin position="233"/>
        <end position="280"/>
    </location>
</feature>